<reference evidence="2" key="1">
    <citation type="submission" date="2023-03" db="EMBL/GenBank/DDBJ databases">
        <title>Amycolatopsis taiwanensis NBRC 103393.</title>
        <authorList>
            <person name="Ichikawa N."/>
            <person name="Sato H."/>
            <person name="Tonouchi N."/>
        </authorList>
    </citation>
    <scope>NUCLEOTIDE SEQUENCE</scope>
    <source>
        <strain evidence="2">NBRC 103393</strain>
    </source>
</reference>
<evidence type="ECO:0000313" key="3">
    <source>
        <dbReference type="Proteomes" id="UP001165136"/>
    </source>
</evidence>
<proteinExistence type="predicted"/>
<feature type="domain" description="Aminoglycoside phosphotransferase" evidence="1">
    <location>
        <begin position="48"/>
        <end position="246"/>
    </location>
</feature>
<keyword evidence="3" id="KW-1185">Reference proteome</keyword>
<protein>
    <recommendedName>
        <fullName evidence="1">Aminoglycoside phosphotransferase domain-containing protein</fullName>
    </recommendedName>
</protein>
<dbReference type="InterPro" id="IPR011009">
    <property type="entry name" value="Kinase-like_dom_sf"/>
</dbReference>
<name>A0A9W6QWF5_9PSEU</name>
<accession>A0A9W6QWF5</accession>
<comment type="caution">
    <text evidence="2">The sequence shown here is derived from an EMBL/GenBank/DDBJ whole genome shotgun (WGS) entry which is preliminary data.</text>
</comment>
<gene>
    <name evidence="2" type="ORF">Atai01_02770</name>
</gene>
<dbReference type="InterPro" id="IPR002575">
    <property type="entry name" value="Aminoglycoside_PTrfase"/>
</dbReference>
<dbReference type="EMBL" id="BSTI01000001">
    <property type="protein sequence ID" value="GLY63658.1"/>
    <property type="molecule type" value="Genomic_DNA"/>
</dbReference>
<evidence type="ECO:0000313" key="2">
    <source>
        <dbReference type="EMBL" id="GLY63658.1"/>
    </source>
</evidence>
<dbReference type="AlphaFoldDB" id="A0A9W6QWF5"/>
<dbReference type="Proteomes" id="UP001165136">
    <property type="component" value="Unassembled WGS sequence"/>
</dbReference>
<evidence type="ECO:0000259" key="1">
    <source>
        <dbReference type="Pfam" id="PF01636"/>
    </source>
</evidence>
<organism evidence="2 3">
    <name type="scientific">Amycolatopsis taiwanensis</name>
    <dbReference type="NCBI Taxonomy" id="342230"/>
    <lineage>
        <taxon>Bacteria</taxon>
        <taxon>Bacillati</taxon>
        <taxon>Actinomycetota</taxon>
        <taxon>Actinomycetes</taxon>
        <taxon>Pseudonocardiales</taxon>
        <taxon>Pseudonocardiaceae</taxon>
        <taxon>Amycolatopsis</taxon>
    </lineage>
</organism>
<dbReference type="Gene3D" id="3.90.1200.10">
    <property type="match status" value="1"/>
</dbReference>
<dbReference type="Pfam" id="PF01636">
    <property type="entry name" value="APH"/>
    <property type="match status" value="1"/>
</dbReference>
<sequence>MVDGPETFTSQRTQAVLKAACETCGLDPAGARLLRFGENAIYGLDRDPVVVRIGRSVDAANKETRVAKWLELNHFPAARLAPGHGEVFVIDGLPLTFWERIPDDPAPITPAEFGKVLHDLHALPVPDWLDLPSFEPMPKIVGRVNAIPSGYLPASDLEFLLRRYEEISAKYNQLDFALPPGPVHGDAHPGNVMRALDGTLRLIDFEDFAYGPREWDACVMAVRYQAFGWTSDEEYRSYVEAYGFDPIEWSGFSVIRAARELNMTTWLAQTVHESEEVAVEVRKRIRDLRDDQAPRHWRVF</sequence>
<dbReference type="RefSeq" id="WP_285485580.1">
    <property type="nucleotide sequence ID" value="NZ_BSTI01000001.1"/>
</dbReference>
<dbReference type="SUPFAM" id="SSF56112">
    <property type="entry name" value="Protein kinase-like (PK-like)"/>
    <property type="match status" value="1"/>
</dbReference>